<dbReference type="AlphaFoldDB" id="A0A2D4FR40"/>
<feature type="region of interest" description="Disordered" evidence="1">
    <location>
        <begin position="1"/>
        <end position="20"/>
    </location>
</feature>
<accession>A0A2D4FR40</accession>
<reference evidence="2" key="1">
    <citation type="submission" date="2017-07" db="EMBL/GenBank/DDBJ databases">
        <authorList>
            <person name="Mikheyev A."/>
            <person name="Grau M."/>
        </authorList>
    </citation>
    <scope>NUCLEOTIDE SEQUENCE</scope>
    <source>
        <tissue evidence="2">Venom_gland</tissue>
    </source>
</reference>
<organism evidence="2">
    <name type="scientific">Micrurus corallinus</name>
    <name type="common">Brazilian coral snake</name>
    <dbReference type="NCBI Taxonomy" id="54390"/>
    <lineage>
        <taxon>Eukaryota</taxon>
        <taxon>Metazoa</taxon>
        <taxon>Chordata</taxon>
        <taxon>Craniata</taxon>
        <taxon>Vertebrata</taxon>
        <taxon>Euteleostomi</taxon>
        <taxon>Lepidosauria</taxon>
        <taxon>Squamata</taxon>
        <taxon>Bifurcata</taxon>
        <taxon>Unidentata</taxon>
        <taxon>Episquamata</taxon>
        <taxon>Toxicofera</taxon>
        <taxon>Serpentes</taxon>
        <taxon>Colubroidea</taxon>
        <taxon>Elapidae</taxon>
        <taxon>Elapinae</taxon>
        <taxon>Micrurus</taxon>
    </lineage>
</organism>
<evidence type="ECO:0000313" key="2">
    <source>
        <dbReference type="EMBL" id="LAA49948.1"/>
    </source>
</evidence>
<sequence length="99" mass="11211">MDRFGQLGGEYPEAPGAESSRDAPLAWLLVATSMLLPGELDVLDSLLADTWYMTPSMQRRPLFLHRGCCPAWDLLPGEEWRLELDTRDLDTESLRAFQT</sequence>
<evidence type="ECO:0000256" key="1">
    <source>
        <dbReference type="SAM" id="MobiDB-lite"/>
    </source>
</evidence>
<protein>
    <submittedName>
        <fullName evidence="2">Uncharacterized protein</fullName>
    </submittedName>
</protein>
<dbReference type="EMBL" id="IACJ01088813">
    <property type="protein sequence ID" value="LAA49948.1"/>
    <property type="molecule type" value="Transcribed_RNA"/>
</dbReference>
<name>A0A2D4FR40_MICCO</name>
<reference evidence="2" key="2">
    <citation type="submission" date="2017-11" db="EMBL/GenBank/DDBJ databases">
        <title>Coralsnake Venomics: Analyses of Venom Gland Transcriptomes and Proteomes of Six Brazilian Taxa.</title>
        <authorList>
            <person name="Aird S.D."/>
            <person name="Jorge da Silva N."/>
            <person name="Qiu L."/>
            <person name="Villar-Briones A."/>
            <person name="Aparecida-Saddi V."/>
            <person name="Campos-Telles M.P."/>
            <person name="Grau M."/>
            <person name="Mikheyev A.S."/>
        </authorList>
    </citation>
    <scope>NUCLEOTIDE SEQUENCE</scope>
    <source>
        <tissue evidence="2">Venom_gland</tissue>
    </source>
</reference>
<proteinExistence type="predicted"/>